<dbReference type="GO" id="GO:0016020">
    <property type="term" value="C:membrane"/>
    <property type="evidence" value="ECO:0007669"/>
    <property type="project" value="UniProtKB-SubCell"/>
</dbReference>
<dbReference type="PANTHER" id="PTHR45683">
    <property type="entry name" value="MITOCHONDRIAL NICOTINAMIDE ADENINE DINUCLEOTIDE TRANSPORTER 1-RELATED-RELATED"/>
    <property type="match status" value="1"/>
</dbReference>
<evidence type="ECO:0000256" key="10">
    <source>
        <dbReference type="SAM" id="MobiDB-lite"/>
    </source>
</evidence>
<dbReference type="GeneID" id="17280202"/>
<evidence type="ECO:0000256" key="3">
    <source>
        <dbReference type="ARBA" id="ARBA00022448"/>
    </source>
</evidence>
<reference evidence="12" key="1">
    <citation type="journal article" date="2013" name="Nature">
        <title>Pan genome of the phytoplankton Emiliania underpins its global distribution.</title>
        <authorList>
            <person name="Read B.A."/>
            <person name="Kegel J."/>
            <person name="Klute M.J."/>
            <person name="Kuo A."/>
            <person name="Lefebvre S.C."/>
            <person name="Maumus F."/>
            <person name="Mayer C."/>
            <person name="Miller J."/>
            <person name="Monier A."/>
            <person name="Salamov A."/>
            <person name="Young J."/>
            <person name="Aguilar M."/>
            <person name="Claverie J.M."/>
            <person name="Frickenhaus S."/>
            <person name="Gonzalez K."/>
            <person name="Herman E.K."/>
            <person name="Lin Y.C."/>
            <person name="Napier J."/>
            <person name="Ogata H."/>
            <person name="Sarno A.F."/>
            <person name="Shmutz J."/>
            <person name="Schroeder D."/>
            <person name="de Vargas C."/>
            <person name="Verret F."/>
            <person name="von Dassow P."/>
            <person name="Valentin K."/>
            <person name="Van de Peer Y."/>
            <person name="Wheeler G."/>
            <person name="Dacks J.B."/>
            <person name="Delwiche C.F."/>
            <person name="Dyhrman S.T."/>
            <person name="Glockner G."/>
            <person name="John U."/>
            <person name="Richards T."/>
            <person name="Worden A.Z."/>
            <person name="Zhang X."/>
            <person name="Grigoriev I.V."/>
            <person name="Allen A.E."/>
            <person name="Bidle K."/>
            <person name="Borodovsky M."/>
            <person name="Bowler C."/>
            <person name="Brownlee C."/>
            <person name="Cock J.M."/>
            <person name="Elias M."/>
            <person name="Gladyshev V.N."/>
            <person name="Groth M."/>
            <person name="Guda C."/>
            <person name="Hadaegh A."/>
            <person name="Iglesias-Rodriguez M.D."/>
            <person name="Jenkins J."/>
            <person name="Jones B.M."/>
            <person name="Lawson T."/>
            <person name="Leese F."/>
            <person name="Lindquist E."/>
            <person name="Lobanov A."/>
            <person name="Lomsadze A."/>
            <person name="Malik S.B."/>
            <person name="Marsh M.E."/>
            <person name="Mackinder L."/>
            <person name="Mock T."/>
            <person name="Mueller-Roeber B."/>
            <person name="Pagarete A."/>
            <person name="Parker M."/>
            <person name="Probert I."/>
            <person name="Quesneville H."/>
            <person name="Raines C."/>
            <person name="Rensing S.A."/>
            <person name="Riano-Pachon D.M."/>
            <person name="Richier S."/>
            <person name="Rokitta S."/>
            <person name="Shiraiwa Y."/>
            <person name="Soanes D.M."/>
            <person name="van der Giezen M."/>
            <person name="Wahlund T.M."/>
            <person name="Williams B."/>
            <person name="Wilson W."/>
            <person name="Wolfe G."/>
            <person name="Wurch L.L."/>
        </authorList>
    </citation>
    <scope>NUCLEOTIDE SEQUENCE</scope>
</reference>
<dbReference type="HOGENOM" id="CLU_015166_6_4_1"/>
<reference evidence="11" key="2">
    <citation type="submission" date="2024-10" db="UniProtKB">
        <authorList>
            <consortium name="EnsemblProtists"/>
        </authorList>
    </citation>
    <scope>IDENTIFICATION</scope>
</reference>
<dbReference type="AlphaFoldDB" id="A0A0D3KGP7"/>
<keyword evidence="6" id="KW-1133">Transmembrane helix</keyword>
<evidence type="ECO:0000256" key="1">
    <source>
        <dbReference type="ARBA" id="ARBA00004141"/>
    </source>
</evidence>
<dbReference type="EnsemblProtists" id="EOD34932">
    <property type="protein sequence ID" value="EOD34932"/>
    <property type="gene ID" value="EMIHUDRAFT_227939"/>
</dbReference>
<dbReference type="RefSeq" id="XP_005787361.1">
    <property type="nucleotide sequence ID" value="XM_005787304.1"/>
</dbReference>
<keyword evidence="4 8" id="KW-0812">Transmembrane</keyword>
<evidence type="ECO:0000313" key="12">
    <source>
        <dbReference type="Proteomes" id="UP000013827"/>
    </source>
</evidence>
<comment type="similarity">
    <text evidence="2 9">Belongs to the mitochondrial carrier (TC 2.A.29) family.</text>
</comment>
<keyword evidence="3 9" id="KW-0813">Transport</keyword>
<dbReference type="STRING" id="2903.R1DIR7"/>
<sequence>MADSGSQSGTSDSGRPWEEEHEAIAGSISGVFSTTLCSPLDVAKTRAQADKRRRVVGVLSALRLIYREEGIRGWYHGLTPSLCSACYFPCYEHAKSAIARGSGASGESPGVHLTAAGLAGLVTDVITNPFWVVRTRLTTQHLSSASPQYHSMTHAIRTIYAEEGGLAFFAGLRASLLGLSHIMIQFPLYERFKLMGAGGRAGGHIRASWRADRRGKQDASGPGVYGSVERGRGSSSSHAPATPALGEVIVASALSKLVASTLTYPHEVQSDGVAGLWHGYRLNIVRTIPQCIITFTAYETAAKAHRARRGGAHGEEAGAPPRSVSRHQRSESEGVLTRTRTESR</sequence>
<evidence type="ECO:0000256" key="4">
    <source>
        <dbReference type="ARBA" id="ARBA00022692"/>
    </source>
</evidence>
<feature type="compositionally biased region" description="Low complexity" evidence="10">
    <location>
        <begin position="225"/>
        <end position="237"/>
    </location>
</feature>
<keyword evidence="5" id="KW-0677">Repeat</keyword>
<feature type="region of interest" description="Disordered" evidence="10">
    <location>
        <begin position="306"/>
        <end position="344"/>
    </location>
</feature>
<proteinExistence type="inferred from homology"/>
<dbReference type="GO" id="GO:0055085">
    <property type="term" value="P:transmembrane transport"/>
    <property type="evidence" value="ECO:0007669"/>
    <property type="project" value="InterPro"/>
</dbReference>
<evidence type="ECO:0000256" key="6">
    <source>
        <dbReference type="ARBA" id="ARBA00022989"/>
    </source>
</evidence>
<dbReference type="Gene3D" id="1.50.40.10">
    <property type="entry name" value="Mitochondrial carrier domain"/>
    <property type="match status" value="1"/>
</dbReference>
<evidence type="ECO:0008006" key="13">
    <source>
        <dbReference type="Google" id="ProtNLM"/>
    </source>
</evidence>
<dbReference type="GO" id="GO:0006862">
    <property type="term" value="P:nucleotide transport"/>
    <property type="evidence" value="ECO:0007669"/>
    <property type="project" value="InterPro"/>
</dbReference>
<dbReference type="eggNOG" id="KOG0764">
    <property type="taxonomic scope" value="Eukaryota"/>
</dbReference>
<keyword evidence="7 8" id="KW-0472">Membrane</keyword>
<accession>A0A0D3KGP7</accession>
<dbReference type="InterPro" id="IPR044712">
    <property type="entry name" value="SLC25A32-like"/>
</dbReference>
<organism evidence="11 12">
    <name type="scientific">Emiliania huxleyi (strain CCMP1516)</name>
    <dbReference type="NCBI Taxonomy" id="280463"/>
    <lineage>
        <taxon>Eukaryota</taxon>
        <taxon>Haptista</taxon>
        <taxon>Haptophyta</taxon>
        <taxon>Prymnesiophyceae</taxon>
        <taxon>Isochrysidales</taxon>
        <taxon>Noelaerhabdaceae</taxon>
        <taxon>Emiliania</taxon>
    </lineage>
</organism>
<dbReference type="PROSITE" id="PS50920">
    <property type="entry name" value="SOLCAR"/>
    <property type="match status" value="2"/>
</dbReference>
<dbReference type="InterPro" id="IPR023395">
    <property type="entry name" value="MCP_dom_sf"/>
</dbReference>
<keyword evidence="12" id="KW-1185">Reference proteome</keyword>
<protein>
    <recommendedName>
        <fullName evidence="13">Mitochondrial carrier protein</fullName>
    </recommendedName>
</protein>
<dbReference type="Proteomes" id="UP000013827">
    <property type="component" value="Unassembled WGS sequence"/>
</dbReference>
<name>A0A0D3KGP7_EMIH1</name>
<dbReference type="PaxDb" id="2903-EOD34932"/>
<dbReference type="OMA" id="AFYNGMG"/>
<feature type="repeat" description="Solcar" evidence="8">
    <location>
        <begin position="17"/>
        <end position="102"/>
    </location>
</feature>
<evidence type="ECO:0000256" key="8">
    <source>
        <dbReference type="PROSITE-ProRule" id="PRU00282"/>
    </source>
</evidence>
<comment type="subcellular location">
    <subcellularLocation>
        <location evidence="1">Membrane</location>
        <topology evidence="1">Multi-pass membrane protein</topology>
    </subcellularLocation>
</comment>
<evidence type="ECO:0000256" key="5">
    <source>
        <dbReference type="ARBA" id="ARBA00022737"/>
    </source>
</evidence>
<evidence type="ECO:0000313" key="11">
    <source>
        <dbReference type="EnsemblProtists" id="EOD34932"/>
    </source>
</evidence>
<feature type="region of interest" description="Disordered" evidence="10">
    <location>
        <begin position="208"/>
        <end position="240"/>
    </location>
</feature>
<evidence type="ECO:0000256" key="2">
    <source>
        <dbReference type="ARBA" id="ARBA00006375"/>
    </source>
</evidence>
<evidence type="ECO:0000256" key="7">
    <source>
        <dbReference type="ARBA" id="ARBA00023136"/>
    </source>
</evidence>
<dbReference type="SUPFAM" id="SSF103506">
    <property type="entry name" value="Mitochondrial carrier"/>
    <property type="match status" value="1"/>
</dbReference>
<evidence type="ECO:0000256" key="9">
    <source>
        <dbReference type="RuleBase" id="RU000488"/>
    </source>
</evidence>
<dbReference type="Pfam" id="PF00153">
    <property type="entry name" value="Mito_carr"/>
    <property type="match status" value="3"/>
</dbReference>
<feature type="repeat" description="Solcar" evidence="8">
    <location>
        <begin position="107"/>
        <end position="195"/>
    </location>
</feature>
<dbReference type="InterPro" id="IPR018108">
    <property type="entry name" value="MCP_transmembrane"/>
</dbReference>
<dbReference type="KEGG" id="ehx:EMIHUDRAFT_227939"/>